<dbReference type="InterPro" id="IPR052059">
    <property type="entry name" value="CR_Ser/Thr_kinase"/>
</dbReference>
<dbReference type="Proteomes" id="UP000507245">
    <property type="component" value="Unassembled WGS sequence"/>
</dbReference>
<dbReference type="OrthoDB" id="4062651at2759"/>
<evidence type="ECO:0000313" key="6">
    <source>
        <dbReference type="Proteomes" id="UP000507245"/>
    </source>
</evidence>
<proteinExistence type="predicted"/>
<protein>
    <recommendedName>
        <fullName evidence="7">Serine-threonine/tyrosine-protein kinase catalytic domain-containing protein</fullName>
    </recommendedName>
</protein>
<keyword evidence="3" id="KW-0418">Kinase</keyword>
<evidence type="ECO:0000256" key="3">
    <source>
        <dbReference type="ARBA" id="ARBA00022777"/>
    </source>
</evidence>
<gene>
    <name evidence="5" type="ORF">ORAREDHAP_LOCUS3873</name>
</gene>
<accession>A0A6J5W1A1</accession>
<dbReference type="AlphaFoldDB" id="A0A6J5W1A1"/>
<dbReference type="GO" id="GO:0005524">
    <property type="term" value="F:ATP binding"/>
    <property type="evidence" value="ECO:0007669"/>
    <property type="project" value="UniProtKB-KW"/>
</dbReference>
<evidence type="ECO:0000313" key="5">
    <source>
        <dbReference type="EMBL" id="CAB4294101.1"/>
    </source>
</evidence>
<keyword evidence="4" id="KW-0067">ATP-binding</keyword>
<evidence type="ECO:0008006" key="7">
    <source>
        <dbReference type="Google" id="ProtNLM"/>
    </source>
</evidence>
<dbReference type="InterPro" id="IPR011009">
    <property type="entry name" value="Kinase-like_dom_sf"/>
</dbReference>
<organism evidence="5 6">
    <name type="scientific">Prunus armeniaca</name>
    <name type="common">Apricot</name>
    <name type="synonym">Armeniaca vulgaris</name>
    <dbReference type="NCBI Taxonomy" id="36596"/>
    <lineage>
        <taxon>Eukaryota</taxon>
        <taxon>Viridiplantae</taxon>
        <taxon>Streptophyta</taxon>
        <taxon>Embryophyta</taxon>
        <taxon>Tracheophyta</taxon>
        <taxon>Spermatophyta</taxon>
        <taxon>Magnoliopsida</taxon>
        <taxon>eudicotyledons</taxon>
        <taxon>Gunneridae</taxon>
        <taxon>Pentapetalae</taxon>
        <taxon>rosids</taxon>
        <taxon>fabids</taxon>
        <taxon>Rosales</taxon>
        <taxon>Rosaceae</taxon>
        <taxon>Amygdaloideae</taxon>
        <taxon>Amygdaleae</taxon>
        <taxon>Prunus</taxon>
    </lineage>
</organism>
<evidence type="ECO:0000256" key="2">
    <source>
        <dbReference type="ARBA" id="ARBA00022741"/>
    </source>
</evidence>
<reference evidence="6" key="1">
    <citation type="journal article" date="2020" name="Genome Biol.">
        <title>Gamete binning: chromosome-level and haplotype-resolved genome assembly enabled by high-throughput single-cell sequencing of gamete genomes.</title>
        <authorList>
            <person name="Campoy J.A."/>
            <person name="Sun H."/>
            <person name="Goel M."/>
            <person name="Jiao W.-B."/>
            <person name="Folz-Donahue K."/>
            <person name="Wang N."/>
            <person name="Rubio M."/>
            <person name="Liu C."/>
            <person name="Kukat C."/>
            <person name="Ruiz D."/>
            <person name="Huettel B."/>
            <person name="Schneeberger K."/>
        </authorList>
    </citation>
    <scope>NUCLEOTIDE SEQUENCE [LARGE SCALE GENOMIC DNA]</scope>
    <source>
        <strain evidence="6">cv. Rojo Pasion</strain>
    </source>
</reference>
<dbReference type="PANTHER" id="PTHR47973">
    <property type="entry name" value="CYSTEINE-RICH RECEPTOR-LIKE PROTEIN KINASE 3"/>
    <property type="match status" value="1"/>
</dbReference>
<dbReference type="EMBL" id="CAEKKB010000001">
    <property type="protein sequence ID" value="CAB4294101.1"/>
    <property type="molecule type" value="Genomic_DNA"/>
</dbReference>
<dbReference type="SUPFAM" id="SSF56112">
    <property type="entry name" value="Protein kinase-like (PK-like)"/>
    <property type="match status" value="1"/>
</dbReference>
<evidence type="ECO:0000256" key="4">
    <source>
        <dbReference type="ARBA" id="ARBA00022840"/>
    </source>
</evidence>
<sequence>MFQSTNPPQFHAIPSLVGEQVEDSLVSAMGLAMTPQSAIGVSHISALHKTQFWRESYSTVCYWRESGYLAPKYEIRGQLTRKADIYSFGVLLVEIVSGRCNTNTRLPIDEQYLLERTWQVYEWKELVGLVDTSLDGDFDAEEACRFSLLFEVEADFPLFLPIIEFYPLPPRNVM</sequence>
<evidence type="ECO:0000256" key="1">
    <source>
        <dbReference type="ARBA" id="ARBA00022679"/>
    </source>
</evidence>
<keyword evidence="6" id="KW-1185">Reference proteome</keyword>
<dbReference type="GO" id="GO:0016301">
    <property type="term" value="F:kinase activity"/>
    <property type="evidence" value="ECO:0007669"/>
    <property type="project" value="UniProtKB-KW"/>
</dbReference>
<dbReference type="Gene3D" id="1.10.510.10">
    <property type="entry name" value="Transferase(Phosphotransferase) domain 1"/>
    <property type="match status" value="1"/>
</dbReference>
<name>A0A6J5W1A1_PRUAR</name>
<keyword evidence="2" id="KW-0547">Nucleotide-binding</keyword>
<keyword evidence="1" id="KW-0808">Transferase</keyword>